<reference evidence="2 3" key="1">
    <citation type="journal article" date="2019" name="Nat. Microbiol.">
        <title>Mediterranean grassland soil C-N compound turnover is dependent on rainfall and depth, and is mediated by genomically divergent microorganisms.</title>
        <authorList>
            <person name="Diamond S."/>
            <person name="Andeer P.F."/>
            <person name="Li Z."/>
            <person name="Crits-Christoph A."/>
            <person name="Burstein D."/>
            <person name="Anantharaman K."/>
            <person name="Lane K.R."/>
            <person name="Thomas B.C."/>
            <person name="Pan C."/>
            <person name="Northen T.R."/>
            <person name="Banfield J.F."/>
        </authorList>
    </citation>
    <scope>NUCLEOTIDE SEQUENCE [LARGE SCALE GENOMIC DNA]</scope>
    <source>
        <strain evidence="2">WS_9</strain>
    </source>
</reference>
<name>A0A538TH75_UNCEI</name>
<evidence type="ECO:0000313" key="3">
    <source>
        <dbReference type="Proteomes" id="UP000317691"/>
    </source>
</evidence>
<organism evidence="2 3">
    <name type="scientific">Eiseniibacteriota bacterium</name>
    <dbReference type="NCBI Taxonomy" id="2212470"/>
    <lineage>
        <taxon>Bacteria</taxon>
        <taxon>Candidatus Eiseniibacteriota</taxon>
    </lineage>
</organism>
<gene>
    <name evidence="2" type="ORF">E6K79_11250</name>
</gene>
<dbReference type="SUPFAM" id="SSF54593">
    <property type="entry name" value="Glyoxalase/Bleomycin resistance protein/Dihydroxybiphenyl dioxygenase"/>
    <property type="match status" value="1"/>
</dbReference>
<dbReference type="AlphaFoldDB" id="A0A538TH75"/>
<comment type="caution">
    <text evidence="2">The sequence shown here is derived from an EMBL/GenBank/DDBJ whole genome shotgun (WGS) entry which is preliminary data.</text>
</comment>
<dbReference type="PANTHER" id="PTHR34109:SF1">
    <property type="entry name" value="VOC DOMAIN-CONTAINING PROTEIN"/>
    <property type="match status" value="1"/>
</dbReference>
<feature type="domain" description="VOC" evidence="1">
    <location>
        <begin position="10"/>
        <end position="133"/>
    </location>
</feature>
<proteinExistence type="predicted"/>
<dbReference type="Proteomes" id="UP000317691">
    <property type="component" value="Unassembled WGS sequence"/>
</dbReference>
<dbReference type="Pfam" id="PF00903">
    <property type="entry name" value="Glyoxalase"/>
    <property type="match status" value="1"/>
</dbReference>
<dbReference type="Gene3D" id="3.30.720.110">
    <property type="match status" value="1"/>
</dbReference>
<protein>
    <submittedName>
        <fullName evidence="2">VOC family protein</fullName>
    </submittedName>
</protein>
<sequence length="157" mass="17233">MAKPDPIPKGYTTVTASMIFRDAPKAIEFYKKAFGATERARALGPDGKIMHAEIQIGSSIVMLSDEVMGQRSAETIGATPVTFYLYFEDADAAYKKAVAAGAKPMMPVTDMFWGDRMGHITDPFGYGWNIASHVKDVTPEEMKKGQEEFMKQVAGAR</sequence>
<dbReference type="InterPro" id="IPR004360">
    <property type="entry name" value="Glyas_Fos-R_dOase_dom"/>
</dbReference>
<dbReference type="EMBL" id="VBOZ01000034">
    <property type="protein sequence ID" value="TMQ62982.1"/>
    <property type="molecule type" value="Genomic_DNA"/>
</dbReference>
<dbReference type="InterPro" id="IPR037523">
    <property type="entry name" value="VOC_core"/>
</dbReference>
<evidence type="ECO:0000259" key="1">
    <source>
        <dbReference type="PROSITE" id="PS51819"/>
    </source>
</evidence>
<dbReference type="Gene3D" id="3.30.720.120">
    <property type="match status" value="1"/>
</dbReference>
<evidence type="ECO:0000313" key="2">
    <source>
        <dbReference type="EMBL" id="TMQ62982.1"/>
    </source>
</evidence>
<dbReference type="CDD" id="cd07246">
    <property type="entry name" value="VOC_like"/>
    <property type="match status" value="1"/>
</dbReference>
<dbReference type="PANTHER" id="PTHR34109">
    <property type="entry name" value="BNAUNNG04460D PROTEIN-RELATED"/>
    <property type="match status" value="1"/>
</dbReference>
<accession>A0A538TH75</accession>
<dbReference type="PROSITE" id="PS51819">
    <property type="entry name" value="VOC"/>
    <property type="match status" value="1"/>
</dbReference>
<dbReference type="InterPro" id="IPR029068">
    <property type="entry name" value="Glyas_Bleomycin-R_OHBP_Dase"/>
</dbReference>